<evidence type="ECO:0000313" key="4">
    <source>
        <dbReference type="Proteomes" id="UP000094056"/>
    </source>
</evidence>
<dbReference type="InterPro" id="IPR027417">
    <property type="entry name" value="P-loop_NTPase"/>
</dbReference>
<proteinExistence type="predicted"/>
<name>A0A1E3X9W0_9BACT</name>
<dbReference type="PANTHER" id="PTHR43581">
    <property type="entry name" value="ATP/GTP PHOSPHATASE"/>
    <property type="match status" value="1"/>
</dbReference>
<feature type="domain" description="Endonuclease GajA/Old nuclease/RecF-like AAA" evidence="1">
    <location>
        <begin position="1"/>
        <end position="399"/>
    </location>
</feature>
<evidence type="ECO:0000313" key="3">
    <source>
        <dbReference type="EMBL" id="ODS32421.1"/>
    </source>
</evidence>
<dbReference type="Pfam" id="PF13175">
    <property type="entry name" value="AAA_15"/>
    <property type="match status" value="1"/>
</dbReference>
<dbReference type="PANTHER" id="PTHR43581:SF4">
    <property type="entry name" value="ATP_GTP PHOSPHATASE"/>
    <property type="match status" value="1"/>
</dbReference>
<dbReference type="InterPro" id="IPR041685">
    <property type="entry name" value="AAA_GajA/Old/RecF-like"/>
</dbReference>
<reference evidence="3 4" key="1">
    <citation type="submission" date="2016-07" db="EMBL/GenBank/DDBJ databases">
        <title>Draft genome of Scalindua rubra, obtained from a brine-seawater interface in the Red Sea, sheds light on salt adaptation in anammox bacteria.</title>
        <authorList>
            <person name="Speth D.R."/>
            <person name="Lagkouvardos I."/>
            <person name="Wang Y."/>
            <person name="Qian P.-Y."/>
            <person name="Dutilh B.E."/>
            <person name="Jetten M.S."/>
        </authorList>
    </citation>
    <scope>NUCLEOTIDE SEQUENCE [LARGE SCALE GENOMIC DNA]</scope>
    <source>
        <strain evidence="3">BSI-1</strain>
    </source>
</reference>
<accession>A0A1E3X9W0</accession>
<dbReference type="Gene3D" id="3.40.50.300">
    <property type="entry name" value="P-loop containing nucleotide triphosphate hydrolases"/>
    <property type="match status" value="1"/>
</dbReference>
<dbReference type="PATRIC" id="fig|1872076.5.peg.2884"/>
<dbReference type="CDD" id="cd01026">
    <property type="entry name" value="TOPRIM_OLD"/>
    <property type="match status" value="1"/>
</dbReference>
<dbReference type="Proteomes" id="UP000094056">
    <property type="component" value="Unassembled WGS sequence"/>
</dbReference>
<organism evidence="3 4">
    <name type="scientific">Candidatus Scalindua rubra</name>
    <dbReference type="NCBI Taxonomy" id="1872076"/>
    <lineage>
        <taxon>Bacteria</taxon>
        <taxon>Pseudomonadati</taxon>
        <taxon>Planctomycetota</taxon>
        <taxon>Candidatus Brocadiia</taxon>
        <taxon>Candidatus Brocadiales</taxon>
        <taxon>Candidatus Scalinduaceae</taxon>
        <taxon>Candidatus Scalindua</taxon>
    </lineage>
</organism>
<gene>
    <name evidence="3" type="primary">recF_2</name>
    <name evidence="3" type="ORF">SCARUB_02448</name>
</gene>
<dbReference type="Pfam" id="PF20469">
    <property type="entry name" value="OLD-like_TOPRIM"/>
    <property type="match status" value="1"/>
</dbReference>
<comment type="caution">
    <text evidence="3">The sequence shown here is derived from an EMBL/GenBank/DDBJ whole genome shotgun (WGS) entry which is preliminary data.</text>
</comment>
<feature type="domain" description="OLD protein-like TOPRIM" evidence="2">
    <location>
        <begin position="457"/>
        <end position="527"/>
    </location>
</feature>
<sequence length="629" mass="72494">MKLKQIEIVKFRSIEQISIDVDNLAMFIGENNAGKSNIFRAIELFYQDSVRGINEEYFYFKNHNEPISLILTFDRLTAYDKKQKYLKHWIYNQAIRVKKSIEHNNQTQKYEMTFYGWQARPSESCFDLSRFDEYKSEITKIVKDKGLPDYFKTDRGTVTQASYKEGIAKYIEEGKVEFGEPDWIKNPAGLKEVFADLLPKFYLVPAVKDAQDESKTTQQTVLGKLVNDLTNRIVLKNPKFEEVKKQLDGLKKYLNKSDAGDDSERLQEIKDFEGTITDIISENMPGTKIGIEIVTPELVDLFKDVKITLDDALPTSIDSKGHGLQRALILAYIRAYAKTISTVTVAEEQQEALVKNFILAIEEPELYLHPNGQRKMLSVLENISATDQVLACTHSNFFVDTFEYKNIVIVGREGNEPTNTFQFVDDIFAAESKQEKNRLRKVFRYLSLFDLSRNEMFFSKKVVLVEGDTEKFIIPFWATKFLSKDKKYDLSASNICVVECGGKTNMHIFMRVLNKFKIPYVAIHDVDPISFKEDKPNKTDKEEAELRIFKENEFIVDTLDNTVGKIIRINPELDVIIGISANQADKHGKIGAAFMKYDEMDLNDYPKQVQKILDLINTWTETESVKEIT</sequence>
<dbReference type="EMBL" id="MAYW01000063">
    <property type="protein sequence ID" value="ODS32421.1"/>
    <property type="molecule type" value="Genomic_DNA"/>
</dbReference>
<dbReference type="InterPro" id="IPR051396">
    <property type="entry name" value="Bact_Antivir_Def_Nuclease"/>
</dbReference>
<dbReference type="SUPFAM" id="SSF52540">
    <property type="entry name" value="P-loop containing nucleoside triphosphate hydrolases"/>
    <property type="match status" value="1"/>
</dbReference>
<evidence type="ECO:0000259" key="2">
    <source>
        <dbReference type="Pfam" id="PF20469"/>
    </source>
</evidence>
<evidence type="ECO:0000259" key="1">
    <source>
        <dbReference type="Pfam" id="PF13175"/>
    </source>
</evidence>
<dbReference type="InterPro" id="IPR034139">
    <property type="entry name" value="TOPRIM_OLD"/>
</dbReference>
<protein>
    <submittedName>
        <fullName evidence="3">DNA replication and repair protein RecF</fullName>
    </submittedName>
</protein>
<dbReference type="AlphaFoldDB" id="A0A1E3X9W0"/>